<comment type="caution">
    <text evidence="1">The sequence shown here is derived from an EMBL/GenBank/DDBJ whole genome shotgun (WGS) entry which is preliminary data.</text>
</comment>
<gene>
    <name evidence="1" type="ORF">C6P40_003812</name>
</gene>
<name>A0A9P6WN21_9ASCO</name>
<organism evidence="1 2">
    <name type="scientific">Pichia californica</name>
    <dbReference type="NCBI Taxonomy" id="460514"/>
    <lineage>
        <taxon>Eukaryota</taxon>
        <taxon>Fungi</taxon>
        <taxon>Dikarya</taxon>
        <taxon>Ascomycota</taxon>
        <taxon>Saccharomycotina</taxon>
        <taxon>Pichiomycetes</taxon>
        <taxon>Pichiales</taxon>
        <taxon>Pichiaceae</taxon>
        <taxon>Pichia</taxon>
    </lineage>
</organism>
<sequence length="239" mass="28349">MFEEEYDNDDENFERITTMHIKRGKYAIYKLCMNNFKLNNSEIYQHNKSSTIFHLKVSDMIVTPIEINIYILKKKIVNEDYKYWESIILDSLKISNKLYKKNFDNSHNMKNIIKLSYPVDTSQSEVESDDELDSESDYDADNVSHFSKNIEKELPIVCDNHIGQFYKDFLKNRKANNVFILNNSDFTNENATYPLNLSKNKKRKKKSELSIPLIELKESDMDDWSCPKFDIQNDNNLIY</sequence>
<dbReference type="EMBL" id="PUHW01000045">
    <property type="protein sequence ID" value="KAG0690111.1"/>
    <property type="molecule type" value="Genomic_DNA"/>
</dbReference>
<accession>A0A9P6WN21</accession>
<proteinExistence type="predicted"/>
<keyword evidence="2" id="KW-1185">Reference proteome</keyword>
<evidence type="ECO:0000313" key="2">
    <source>
        <dbReference type="Proteomes" id="UP000697127"/>
    </source>
</evidence>
<reference evidence="1" key="1">
    <citation type="submission" date="2020-11" db="EMBL/GenBank/DDBJ databases">
        <title>Kefir isolates.</title>
        <authorList>
            <person name="Marcisauskas S."/>
            <person name="Kim Y."/>
            <person name="Blasche S."/>
        </authorList>
    </citation>
    <scope>NUCLEOTIDE SEQUENCE</scope>
    <source>
        <strain evidence="1">Olga-1</strain>
    </source>
</reference>
<protein>
    <submittedName>
        <fullName evidence="1">Uncharacterized protein</fullName>
    </submittedName>
</protein>
<dbReference type="Proteomes" id="UP000697127">
    <property type="component" value="Unassembled WGS sequence"/>
</dbReference>
<evidence type="ECO:0000313" key="1">
    <source>
        <dbReference type="EMBL" id="KAG0690111.1"/>
    </source>
</evidence>
<dbReference type="AlphaFoldDB" id="A0A9P6WN21"/>